<dbReference type="SUPFAM" id="SSF52540">
    <property type="entry name" value="P-loop containing nucleoside triphosphate hydrolases"/>
    <property type="match status" value="1"/>
</dbReference>
<sequence length="335" mass="37772">MLPLLELKNISKDYGCSERLTGKEDSDFHVLRNVNFAINPGESIGLIGESGCGKTTLAKIAAGLVNPTQGQVLYSGKNIKSFNFEDMQRVRKDVQIIFQSSQSIFNPYHTIGKSLRQALENFEKLSKNEMEKRITAILDKVGLDSSFALRYPEKLSGGQRQRANIARALIVQPRLIICDEPVASLDFSIRKKTLDMLKGLIQEMSLTCLFISHDISTVYYTCQKVAVMYQGVMLEWFPLTPDRHLGPVHPYSRSLLDCVPVSHPARRIKGREKRLAEPEQKVLFRKGCVFYERCPHSQPGCGKQAPALQPLAEGHFVACHRYHLQENISVQQVVL</sequence>
<dbReference type="InterPro" id="IPR013563">
    <property type="entry name" value="Oligopep_ABC_C"/>
</dbReference>
<organism evidence="6 7">
    <name type="scientific">Aminipila butyrica</name>
    <dbReference type="NCBI Taxonomy" id="433296"/>
    <lineage>
        <taxon>Bacteria</taxon>
        <taxon>Bacillati</taxon>
        <taxon>Bacillota</taxon>
        <taxon>Clostridia</taxon>
        <taxon>Peptostreptococcales</taxon>
        <taxon>Anaerovoracaceae</taxon>
        <taxon>Aminipila</taxon>
    </lineage>
</organism>
<evidence type="ECO:0000256" key="4">
    <source>
        <dbReference type="ARBA" id="ARBA00022840"/>
    </source>
</evidence>
<dbReference type="InterPro" id="IPR050319">
    <property type="entry name" value="ABC_transp_ATP-bind"/>
</dbReference>
<dbReference type="GO" id="GO:0016887">
    <property type="term" value="F:ATP hydrolysis activity"/>
    <property type="evidence" value="ECO:0007669"/>
    <property type="project" value="InterPro"/>
</dbReference>
<keyword evidence="7" id="KW-1185">Reference proteome</keyword>
<keyword evidence="2" id="KW-0813">Transport</keyword>
<dbReference type="Pfam" id="PF00005">
    <property type="entry name" value="ABC_tran"/>
    <property type="match status" value="1"/>
</dbReference>
<dbReference type="Pfam" id="PF08352">
    <property type="entry name" value="oligo_HPY"/>
    <property type="match status" value="1"/>
</dbReference>
<dbReference type="KEGG" id="abut:Ami103574_01565"/>
<evidence type="ECO:0000256" key="1">
    <source>
        <dbReference type="ARBA" id="ARBA00005417"/>
    </source>
</evidence>
<protein>
    <submittedName>
        <fullName evidence="6">ABC transporter ATP-binding protein</fullName>
    </submittedName>
</protein>
<name>A0A858BSJ4_9FIRM</name>
<dbReference type="GO" id="GO:0055085">
    <property type="term" value="P:transmembrane transport"/>
    <property type="evidence" value="ECO:0007669"/>
    <property type="project" value="UniProtKB-ARBA"/>
</dbReference>
<dbReference type="GO" id="GO:0005524">
    <property type="term" value="F:ATP binding"/>
    <property type="evidence" value="ECO:0007669"/>
    <property type="project" value="UniProtKB-KW"/>
</dbReference>
<reference evidence="6 7" key="1">
    <citation type="submission" date="2020-02" db="EMBL/GenBank/DDBJ databases">
        <authorList>
            <person name="Kim Y.B."/>
            <person name="Roh S.W."/>
        </authorList>
    </citation>
    <scope>NUCLEOTIDE SEQUENCE [LARGE SCALE GENOMIC DNA]</scope>
    <source>
        <strain evidence="6 7">DSM 103574</strain>
    </source>
</reference>
<dbReference type="Gene3D" id="3.40.50.300">
    <property type="entry name" value="P-loop containing nucleotide triphosphate hydrolases"/>
    <property type="match status" value="1"/>
</dbReference>
<dbReference type="CDD" id="cd03257">
    <property type="entry name" value="ABC_NikE_OppD_transporters"/>
    <property type="match status" value="1"/>
</dbReference>
<dbReference type="PROSITE" id="PS00211">
    <property type="entry name" value="ABC_TRANSPORTER_1"/>
    <property type="match status" value="1"/>
</dbReference>
<evidence type="ECO:0000259" key="5">
    <source>
        <dbReference type="PROSITE" id="PS50893"/>
    </source>
</evidence>
<evidence type="ECO:0000256" key="3">
    <source>
        <dbReference type="ARBA" id="ARBA00022741"/>
    </source>
</evidence>
<dbReference type="PANTHER" id="PTHR43776">
    <property type="entry name" value="TRANSPORT ATP-BINDING PROTEIN"/>
    <property type="match status" value="1"/>
</dbReference>
<dbReference type="AlphaFoldDB" id="A0A858BSJ4"/>
<dbReference type="GO" id="GO:0015833">
    <property type="term" value="P:peptide transport"/>
    <property type="evidence" value="ECO:0007669"/>
    <property type="project" value="InterPro"/>
</dbReference>
<evidence type="ECO:0000313" key="6">
    <source>
        <dbReference type="EMBL" id="QIB68075.1"/>
    </source>
</evidence>
<dbReference type="InterPro" id="IPR027417">
    <property type="entry name" value="P-loop_NTPase"/>
</dbReference>
<dbReference type="EMBL" id="CP048649">
    <property type="protein sequence ID" value="QIB68075.1"/>
    <property type="molecule type" value="Genomic_DNA"/>
</dbReference>
<gene>
    <name evidence="6" type="ORF">Ami103574_01565</name>
</gene>
<dbReference type="RefSeq" id="WP_163064995.1">
    <property type="nucleotide sequence ID" value="NZ_CP048649.1"/>
</dbReference>
<dbReference type="InterPro" id="IPR017871">
    <property type="entry name" value="ABC_transporter-like_CS"/>
</dbReference>
<dbReference type="InterPro" id="IPR003439">
    <property type="entry name" value="ABC_transporter-like_ATP-bd"/>
</dbReference>
<evidence type="ECO:0000313" key="7">
    <source>
        <dbReference type="Proteomes" id="UP000466848"/>
    </source>
</evidence>
<dbReference type="InterPro" id="IPR003593">
    <property type="entry name" value="AAA+_ATPase"/>
</dbReference>
<dbReference type="PANTHER" id="PTHR43776:SF7">
    <property type="entry name" value="D,D-DIPEPTIDE TRANSPORT ATP-BINDING PROTEIN DDPF-RELATED"/>
    <property type="match status" value="1"/>
</dbReference>
<dbReference type="NCBIfam" id="TIGR01727">
    <property type="entry name" value="oligo_HPY"/>
    <property type="match status" value="1"/>
</dbReference>
<comment type="similarity">
    <text evidence="1">Belongs to the ABC transporter superfamily.</text>
</comment>
<keyword evidence="3" id="KW-0547">Nucleotide-binding</keyword>
<accession>A0A858BSJ4</accession>
<dbReference type="Proteomes" id="UP000466848">
    <property type="component" value="Chromosome"/>
</dbReference>
<feature type="domain" description="ABC transporter" evidence="5">
    <location>
        <begin position="5"/>
        <end position="255"/>
    </location>
</feature>
<keyword evidence="4 6" id="KW-0067">ATP-binding</keyword>
<dbReference type="SMART" id="SM00382">
    <property type="entry name" value="AAA"/>
    <property type="match status" value="1"/>
</dbReference>
<dbReference type="PROSITE" id="PS50893">
    <property type="entry name" value="ABC_TRANSPORTER_2"/>
    <property type="match status" value="1"/>
</dbReference>
<proteinExistence type="inferred from homology"/>
<evidence type="ECO:0000256" key="2">
    <source>
        <dbReference type="ARBA" id="ARBA00022448"/>
    </source>
</evidence>